<dbReference type="PANTHER" id="PTHR38035:SF1">
    <property type="entry name" value="ANCILLARY SECYEG TRANSLOCON SUBUNIT"/>
    <property type="match status" value="1"/>
</dbReference>
<reference evidence="11" key="1">
    <citation type="journal article" date="2019" name="Int. J. Syst. Evol. Microbiol.">
        <title>The Global Catalogue of Microorganisms (GCM) 10K type strain sequencing project: providing services to taxonomists for standard genome sequencing and annotation.</title>
        <authorList>
            <consortium name="The Broad Institute Genomics Platform"/>
            <consortium name="The Broad Institute Genome Sequencing Center for Infectious Disease"/>
            <person name="Wu L."/>
            <person name="Ma J."/>
        </authorList>
    </citation>
    <scope>NUCLEOTIDE SEQUENCE [LARGE SCALE GENOMIC DNA]</scope>
    <source>
        <strain evidence="11">JCM 17543</strain>
    </source>
</reference>
<evidence type="ECO:0000256" key="6">
    <source>
        <dbReference type="ARBA" id="ARBA00023136"/>
    </source>
</evidence>
<accession>A0ABP7LMU4</accession>
<keyword evidence="4 8" id="KW-0812">Transmembrane</keyword>
<dbReference type="Proteomes" id="UP001500827">
    <property type="component" value="Unassembled WGS sequence"/>
</dbReference>
<dbReference type="EMBL" id="BAABBM010000001">
    <property type="protein sequence ID" value="GAA3905079.1"/>
    <property type="molecule type" value="Genomic_DNA"/>
</dbReference>
<organism evidence="10 11">
    <name type="scientific">Sphingomonas limnosediminicola</name>
    <dbReference type="NCBI Taxonomy" id="940133"/>
    <lineage>
        <taxon>Bacteria</taxon>
        <taxon>Pseudomonadati</taxon>
        <taxon>Pseudomonadota</taxon>
        <taxon>Alphaproteobacteria</taxon>
        <taxon>Sphingomonadales</taxon>
        <taxon>Sphingomonadaceae</taxon>
        <taxon>Sphingomonas</taxon>
    </lineage>
</organism>
<evidence type="ECO:0000256" key="1">
    <source>
        <dbReference type="ARBA" id="ARBA00004167"/>
    </source>
</evidence>
<evidence type="ECO:0000256" key="2">
    <source>
        <dbReference type="ARBA" id="ARBA00004236"/>
    </source>
</evidence>
<proteinExistence type="predicted"/>
<evidence type="ECO:0000259" key="9">
    <source>
        <dbReference type="Pfam" id="PF09976"/>
    </source>
</evidence>
<dbReference type="InterPro" id="IPR018704">
    <property type="entry name" value="SecYEG/CpoB_TPR"/>
</dbReference>
<evidence type="ECO:0000256" key="4">
    <source>
        <dbReference type="ARBA" id="ARBA00022692"/>
    </source>
</evidence>
<keyword evidence="11" id="KW-1185">Reference proteome</keyword>
<comment type="subcellular location">
    <subcellularLocation>
        <location evidence="2">Cell membrane</location>
    </subcellularLocation>
    <subcellularLocation>
        <location evidence="1">Membrane</location>
        <topology evidence="1">Single-pass membrane protein</topology>
    </subcellularLocation>
</comment>
<evidence type="ECO:0000313" key="11">
    <source>
        <dbReference type="Proteomes" id="UP001500827"/>
    </source>
</evidence>
<comment type="caution">
    <text evidence="10">The sequence shown here is derived from an EMBL/GenBank/DDBJ whole genome shotgun (WGS) entry which is preliminary data.</text>
</comment>
<sequence>MAEPPEHNETFLREVDENLRRDRVHDFWKKYGLWVGVAVGAFLIASGGFIWWQNHKLQQSEAQVEQFAEVLKNVGQGSRGTSVKQLDDLSENGSKAVRATALFTRAAMAIEDNDLKLAAAKYGEIAGDSSLPKPFRDAALIRQTALQFDQLQPSQVIDRLAPLAKPGAPWFGTAGEMTGLALIKQGHKDQAAKLFSTIAKDNSVPPEIRSRSVQLAGSLGVDASSFLAGPRQ</sequence>
<feature type="transmembrane region" description="Helical" evidence="8">
    <location>
        <begin position="31"/>
        <end position="52"/>
    </location>
</feature>
<gene>
    <name evidence="10" type="ORF">GCM10022276_24580</name>
</gene>
<dbReference type="PANTHER" id="PTHR38035">
    <property type="entry name" value="UPF0070 PROTEIN YFGM"/>
    <property type="match status" value="1"/>
</dbReference>
<keyword evidence="3" id="KW-1003">Cell membrane</keyword>
<dbReference type="InterPro" id="IPR026039">
    <property type="entry name" value="YfgM"/>
</dbReference>
<feature type="domain" description="Ancillary SecYEG translocon subunit/Cell division coordinator CpoB TPR" evidence="9">
    <location>
        <begin position="26"/>
        <end position="195"/>
    </location>
</feature>
<dbReference type="Pfam" id="PF09976">
    <property type="entry name" value="TPR_21"/>
    <property type="match status" value="1"/>
</dbReference>
<evidence type="ECO:0000256" key="3">
    <source>
        <dbReference type="ARBA" id="ARBA00022475"/>
    </source>
</evidence>
<evidence type="ECO:0000256" key="7">
    <source>
        <dbReference type="ARBA" id="ARBA00023186"/>
    </source>
</evidence>
<protein>
    <recommendedName>
        <fullName evidence="9">Ancillary SecYEG translocon subunit/Cell division coordinator CpoB TPR domain-containing protein</fullName>
    </recommendedName>
</protein>
<name>A0ABP7LMU4_9SPHN</name>
<evidence type="ECO:0000313" key="10">
    <source>
        <dbReference type="EMBL" id="GAA3905079.1"/>
    </source>
</evidence>
<keyword evidence="6 8" id="KW-0472">Membrane</keyword>
<keyword evidence="7" id="KW-0143">Chaperone</keyword>
<keyword evidence="5 8" id="KW-1133">Transmembrane helix</keyword>
<evidence type="ECO:0000256" key="8">
    <source>
        <dbReference type="SAM" id="Phobius"/>
    </source>
</evidence>
<evidence type="ECO:0000256" key="5">
    <source>
        <dbReference type="ARBA" id="ARBA00022989"/>
    </source>
</evidence>
<dbReference type="RefSeq" id="WP_344699994.1">
    <property type="nucleotide sequence ID" value="NZ_BAABBM010000001.1"/>
</dbReference>